<comment type="caution">
    <text evidence="2">The sequence shown here is derived from an EMBL/GenBank/DDBJ whole genome shotgun (WGS) entry which is preliminary data.</text>
</comment>
<keyword evidence="3" id="KW-1185">Reference proteome</keyword>
<gene>
    <name evidence="2" type="primary">Cni-nlp-35</name>
    <name evidence="2" type="synonym">Cnig_chr_IV.g13206</name>
    <name evidence="2" type="ORF">B9Z55_013206</name>
</gene>
<dbReference type="Proteomes" id="UP000230233">
    <property type="component" value="Chromosome IV"/>
</dbReference>
<keyword evidence="1" id="KW-0812">Transmembrane</keyword>
<feature type="transmembrane region" description="Helical" evidence="1">
    <location>
        <begin position="45"/>
        <end position="70"/>
    </location>
</feature>
<dbReference type="EMBL" id="PDUG01000004">
    <property type="protein sequence ID" value="PIC33102.1"/>
    <property type="molecule type" value="Genomic_DNA"/>
</dbReference>
<sequence>MFAIISSTLFTNFSYLSQKNTIRDDIETINWVQLFNWKMSRVSSLIVFFTFMVTLFAVSHAAGISGYDNIYQVLAPRFRRARLMSFDGEAPQYLQHLLQNLKPRFRRSV</sequence>
<evidence type="ECO:0000313" key="3">
    <source>
        <dbReference type="Proteomes" id="UP000230233"/>
    </source>
</evidence>
<keyword evidence="1" id="KW-1133">Transmembrane helix</keyword>
<protein>
    <submittedName>
        <fullName evidence="2">Uncharacterized protein</fullName>
    </submittedName>
</protein>
<accession>A0A2G5U0P1</accession>
<evidence type="ECO:0000313" key="2">
    <source>
        <dbReference type="EMBL" id="PIC33102.1"/>
    </source>
</evidence>
<proteinExistence type="predicted"/>
<dbReference type="OrthoDB" id="5821579at2759"/>
<evidence type="ECO:0000256" key="1">
    <source>
        <dbReference type="SAM" id="Phobius"/>
    </source>
</evidence>
<dbReference type="AlphaFoldDB" id="A0A2G5U0P1"/>
<dbReference type="STRING" id="1611254.A0A2G5U0P1"/>
<reference evidence="3" key="1">
    <citation type="submission" date="2017-10" db="EMBL/GenBank/DDBJ databases">
        <title>Rapid genome shrinkage in a self-fertile nematode reveals novel sperm competition proteins.</title>
        <authorList>
            <person name="Yin D."/>
            <person name="Schwarz E.M."/>
            <person name="Thomas C.G."/>
            <person name="Felde R.L."/>
            <person name="Korf I.F."/>
            <person name="Cutter A.D."/>
            <person name="Schartner C.M."/>
            <person name="Ralston E.J."/>
            <person name="Meyer B.J."/>
            <person name="Haag E.S."/>
        </authorList>
    </citation>
    <scope>NUCLEOTIDE SEQUENCE [LARGE SCALE GENOMIC DNA]</scope>
    <source>
        <strain evidence="3">JU1422</strain>
    </source>
</reference>
<name>A0A2G5U0P1_9PELO</name>
<keyword evidence="1" id="KW-0472">Membrane</keyword>
<organism evidence="2 3">
    <name type="scientific">Caenorhabditis nigoni</name>
    <dbReference type="NCBI Taxonomy" id="1611254"/>
    <lineage>
        <taxon>Eukaryota</taxon>
        <taxon>Metazoa</taxon>
        <taxon>Ecdysozoa</taxon>
        <taxon>Nematoda</taxon>
        <taxon>Chromadorea</taxon>
        <taxon>Rhabditida</taxon>
        <taxon>Rhabditina</taxon>
        <taxon>Rhabditomorpha</taxon>
        <taxon>Rhabditoidea</taxon>
        <taxon>Rhabditidae</taxon>
        <taxon>Peloderinae</taxon>
        <taxon>Caenorhabditis</taxon>
    </lineage>
</organism>